<dbReference type="Proteomes" id="UP001165083">
    <property type="component" value="Unassembled WGS sequence"/>
</dbReference>
<dbReference type="OrthoDB" id="73235at2759"/>
<feature type="region of interest" description="Disordered" evidence="1">
    <location>
        <begin position="121"/>
        <end position="213"/>
    </location>
</feature>
<evidence type="ECO:0000313" key="3">
    <source>
        <dbReference type="Proteomes" id="UP001165083"/>
    </source>
</evidence>
<feature type="region of interest" description="Disordered" evidence="1">
    <location>
        <begin position="1"/>
        <end position="20"/>
    </location>
</feature>
<accession>A0A9W6TE77</accession>
<feature type="compositionally biased region" description="Low complexity" evidence="1">
    <location>
        <begin position="145"/>
        <end position="160"/>
    </location>
</feature>
<feature type="compositionally biased region" description="Basic and acidic residues" evidence="1">
    <location>
        <begin position="201"/>
        <end position="213"/>
    </location>
</feature>
<gene>
    <name evidence="2" type="ORF">Plil01_000305300</name>
</gene>
<name>A0A9W6TE77_9STRA</name>
<organism evidence="2 3">
    <name type="scientific">Phytophthora lilii</name>
    <dbReference type="NCBI Taxonomy" id="2077276"/>
    <lineage>
        <taxon>Eukaryota</taxon>
        <taxon>Sar</taxon>
        <taxon>Stramenopiles</taxon>
        <taxon>Oomycota</taxon>
        <taxon>Peronosporomycetes</taxon>
        <taxon>Peronosporales</taxon>
        <taxon>Peronosporaceae</taxon>
        <taxon>Phytophthora</taxon>
    </lineage>
</organism>
<comment type="caution">
    <text evidence="2">The sequence shown here is derived from an EMBL/GenBank/DDBJ whole genome shotgun (WGS) entry which is preliminary data.</text>
</comment>
<proteinExistence type="predicted"/>
<dbReference type="EMBL" id="BSXW01000117">
    <property type="protein sequence ID" value="GMF12439.1"/>
    <property type="molecule type" value="Genomic_DNA"/>
</dbReference>
<keyword evidence="3" id="KW-1185">Reference proteome</keyword>
<dbReference type="AlphaFoldDB" id="A0A9W6TE77"/>
<feature type="compositionally biased region" description="Low complexity" evidence="1">
    <location>
        <begin position="1"/>
        <end position="15"/>
    </location>
</feature>
<protein>
    <submittedName>
        <fullName evidence="2">Unnamed protein product</fullName>
    </submittedName>
</protein>
<sequence>MTVSSSSEAPASPSAAAPPPDATADAATLRVFAVILCSECQYLEFPGCDVHGALYTQALADADGKLQAKCPSCTAATNNARPFRDGCRRCKAATAVAMWAVSLQEVQQALEAFPATTEEVAHSRQAAQGGQLPAQHASCGRMSAQRHAAANGAGATAQERAQVRGGEDSELSGGPETHGQAAVPTKEAGTHYTAKPFASGKELKDKMGDVVGD</sequence>
<evidence type="ECO:0000313" key="2">
    <source>
        <dbReference type="EMBL" id="GMF12439.1"/>
    </source>
</evidence>
<reference evidence="2" key="1">
    <citation type="submission" date="2023-04" db="EMBL/GenBank/DDBJ databases">
        <title>Phytophthora lilii NBRC 32176.</title>
        <authorList>
            <person name="Ichikawa N."/>
            <person name="Sato H."/>
            <person name="Tonouchi N."/>
        </authorList>
    </citation>
    <scope>NUCLEOTIDE SEQUENCE</scope>
    <source>
        <strain evidence="2">NBRC 32176</strain>
    </source>
</reference>
<evidence type="ECO:0000256" key="1">
    <source>
        <dbReference type="SAM" id="MobiDB-lite"/>
    </source>
</evidence>